<protein>
    <submittedName>
        <fullName evidence="3">Glycohydrolase toxin TNT-related protein</fullName>
    </submittedName>
</protein>
<keyword evidence="4" id="KW-1185">Reference proteome</keyword>
<evidence type="ECO:0000313" key="4">
    <source>
        <dbReference type="Proteomes" id="UP001056610"/>
    </source>
</evidence>
<evidence type="ECO:0000313" key="3">
    <source>
        <dbReference type="EMBL" id="UQX12010.1"/>
    </source>
</evidence>
<accession>A0ABY4QQY6</accession>
<evidence type="ECO:0000259" key="2">
    <source>
        <dbReference type="Pfam" id="PF14021"/>
    </source>
</evidence>
<feature type="compositionally biased region" description="Low complexity" evidence="1">
    <location>
        <begin position="578"/>
        <end position="590"/>
    </location>
</feature>
<feature type="compositionally biased region" description="Gly residues" evidence="1">
    <location>
        <begin position="750"/>
        <end position="759"/>
    </location>
</feature>
<gene>
    <name evidence="3" type="ORF">M5I08_06580</name>
</gene>
<feature type="region of interest" description="Disordered" evidence="1">
    <location>
        <begin position="456"/>
        <end position="657"/>
    </location>
</feature>
<feature type="compositionally biased region" description="Pro residues" evidence="1">
    <location>
        <begin position="523"/>
        <end position="550"/>
    </location>
</feature>
<dbReference type="RefSeq" id="WP_219065699.1">
    <property type="nucleotide sequence ID" value="NZ_CAJUXY010000002.1"/>
</dbReference>
<feature type="compositionally biased region" description="Pro residues" evidence="1">
    <location>
        <begin position="620"/>
        <end position="630"/>
    </location>
</feature>
<dbReference type="InterPro" id="IPR025331">
    <property type="entry name" value="TNT"/>
</dbReference>
<feature type="compositionally biased region" description="Pro residues" evidence="1">
    <location>
        <begin position="559"/>
        <end position="577"/>
    </location>
</feature>
<sequence>MAPLAVDPAALDGAGTAVVTTGENLGSVVSTLTSALSGCDGMAGDDPAGAAFGRTYNSSASRLFEAMATTRNGLCGLGYGVRMSAHNYSVADTSSNISGHGEALPVPHRTAPVPAGSAPSAVGSGVGAPAGWGWVAPFIGMIWPNGDSAELRVAAAAWISAGANFEVGEIASAVGPMGAIGAQQMPEGPMVAAAFGDAHRSAAAILQQCTLIASQLTAYAAKIDNVHAAIRDLLSRICDPMTGLKEVWEFLTAQDEDEIKKIANDIRTIVNNFTAEVDALRHQVATTLTEAETILTTMGRYAEKEWDQFLHHTDVGRALNQVGQFGKGLGEEAGGLVKDGWDYGLVRAYVEPQGWYQSWSQMIDGMAPLVGLGGEHAPGVAQAWKDLGKNAVHWDEWTTNPAEAAGKSTFDLATLFVPGGGEAAAAGKGARTAVDGAAAAAKAAPKEAAIPRALEDAPKPGAHLPEPHPAPPHEPPAPPHDLTPYGSTPHGPAEAKPASAPHNTPPHSPTEAKPLVTDSPGPGESPRPPVEPAPPGHGSPPPPGGGPPHPSGDDIPPLAESPPPPATPPPAEAPPPAAEATPPAAATPSGEGPPPAAEPHPQAAATSPVGDAPPAEVPHQPAPSTPPPDSDLPATEAPQPAASVPSGDVHIPADDVPQLVAAGSGSAHLPIVGEAFPASALSTHAAVSAGQDSGELASKAADAAQPRAGVAPGRPDSLPSSGQPHEPPLTHNPGPHSGPPAEAPPVRPHGGSGGAVDGHGGSRHGDGHGGGGHRGHGQSDVGGGDGHGGDGGAGSGGDHHPPTASEIFPDAKPFGDLTREQYHEHFVDDKGQLIYPDADDPAKPYAMPGTAHNLTEAEIARLDGSTVDRIGHPGGAWLAPEGTPYEARALPHDSLGKEMHQYIVHAESGLPPGWKIDESLAAPWFGHPGGGPQYRLIAPRGSKARVQDLIDRGFLEDMCDQYYGVG</sequence>
<feature type="compositionally biased region" description="Pro residues" evidence="1">
    <location>
        <begin position="736"/>
        <end position="747"/>
    </location>
</feature>
<evidence type="ECO:0000256" key="1">
    <source>
        <dbReference type="SAM" id="MobiDB-lite"/>
    </source>
</evidence>
<dbReference type="PANTHER" id="PTHR24216:SF65">
    <property type="entry name" value="PAXILLIN-LIKE PROTEIN 1"/>
    <property type="match status" value="1"/>
</dbReference>
<feature type="compositionally biased region" description="Gly residues" evidence="1">
    <location>
        <begin position="780"/>
        <end position="796"/>
    </location>
</feature>
<feature type="region of interest" description="Disordered" evidence="1">
    <location>
        <begin position="692"/>
        <end position="812"/>
    </location>
</feature>
<reference evidence="3" key="1">
    <citation type="submission" date="2022-05" db="EMBL/GenBank/DDBJ databases">
        <title>A methanotrophic Mycobacterium dominates a cave microbial ecosystem.</title>
        <authorList>
            <person name="Van Spanning R.J.M."/>
            <person name="Guan Q."/>
            <person name="Melkonian C."/>
            <person name="Gallant J."/>
            <person name="Polerecky L."/>
            <person name="Flot J.-F."/>
            <person name="Brandt B.W."/>
            <person name="Braster M."/>
            <person name="Iturbe Espinoza P."/>
            <person name="Aerts J."/>
            <person name="Meima-Franke M."/>
            <person name="Piersma S.R."/>
            <person name="Bunduc C."/>
            <person name="Ummels R."/>
            <person name="Pain A."/>
            <person name="Fleming E.J."/>
            <person name="van der Wel N."/>
            <person name="Gherman V.D."/>
            <person name="Sarbu S.M."/>
            <person name="Bodelier P.L.E."/>
            <person name="Bitter W."/>
        </authorList>
    </citation>
    <scope>NUCLEOTIDE SEQUENCE</scope>
    <source>
        <strain evidence="3">Sulfur Cave</strain>
    </source>
</reference>
<dbReference type="EMBL" id="CP097320">
    <property type="protein sequence ID" value="UQX12010.1"/>
    <property type="molecule type" value="Genomic_DNA"/>
</dbReference>
<name>A0ABY4QQY6_9MYCO</name>
<dbReference type="Pfam" id="PF14021">
    <property type="entry name" value="TNT"/>
    <property type="match status" value="1"/>
</dbReference>
<feature type="compositionally biased region" description="Pro residues" evidence="1">
    <location>
        <begin position="467"/>
        <end position="481"/>
    </location>
</feature>
<feature type="domain" description="TNT" evidence="2">
    <location>
        <begin position="864"/>
        <end position="957"/>
    </location>
</feature>
<dbReference type="Proteomes" id="UP001056610">
    <property type="component" value="Chromosome"/>
</dbReference>
<organism evidence="3 4">
    <name type="scientific">Candidatus Mycobacterium methanotrophicum</name>
    <dbReference type="NCBI Taxonomy" id="2943498"/>
    <lineage>
        <taxon>Bacteria</taxon>
        <taxon>Bacillati</taxon>
        <taxon>Actinomycetota</taxon>
        <taxon>Actinomycetes</taxon>
        <taxon>Mycobacteriales</taxon>
        <taxon>Mycobacteriaceae</taxon>
        <taxon>Mycobacterium</taxon>
    </lineage>
</organism>
<proteinExistence type="predicted"/>
<dbReference type="PANTHER" id="PTHR24216">
    <property type="entry name" value="PAXILLIN-RELATED"/>
    <property type="match status" value="1"/>
</dbReference>